<keyword evidence="4 7" id="KW-0812">Transmembrane</keyword>
<gene>
    <name evidence="9" type="ORF">ELAC_1697</name>
</gene>
<evidence type="ECO:0000256" key="6">
    <source>
        <dbReference type="ARBA" id="ARBA00023136"/>
    </source>
</evidence>
<feature type="transmembrane region" description="Helical" evidence="7">
    <location>
        <begin position="56"/>
        <end position="75"/>
    </location>
</feature>
<dbReference type="EMBL" id="CWGJ01000025">
    <property type="protein sequence ID" value="CRX39024.1"/>
    <property type="molecule type" value="Genomic_DNA"/>
</dbReference>
<evidence type="ECO:0000313" key="9">
    <source>
        <dbReference type="EMBL" id="CRX39024.1"/>
    </source>
</evidence>
<feature type="transmembrane region" description="Helical" evidence="7">
    <location>
        <begin position="107"/>
        <end position="128"/>
    </location>
</feature>
<evidence type="ECO:0000256" key="1">
    <source>
        <dbReference type="ARBA" id="ARBA00004651"/>
    </source>
</evidence>
<feature type="transmembrane region" description="Helical" evidence="7">
    <location>
        <begin position="175"/>
        <end position="197"/>
    </location>
</feature>
<evidence type="ECO:0000313" key="10">
    <source>
        <dbReference type="Proteomes" id="UP000220251"/>
    </source>
</evidence>
<evidence type="ECO:0000256" key="5">
    <source>
        <dbReference type="ARBA" id="ARBA00022989"/>
    </source>
</evidence>
<sequence length="209" mass="23722">MEDLFSAIAEAAPNAYWIFFTMLLLAGLNIPFSLDLIVISGGVLGSLYVQDHLSRLYLFLLAGCILAGWEAYWLGRILGPRLFTMRPFKNWITPKRVENLKKLQEKFGIFLFLIGRFIPGGVRNALFMTSGFCQMPFLKFVLRDGAGCLLSVTALFSLGYFFAENREELFSIFVAYNRLVICLIALLLGTFLLMAIITRRRLRKEGVEP</sequence>
<evidence type="ECO:0000256" key="4">
    <source>
        <dbReference type="ARBA" id="ARBA00022692"/>
    </source>
</evidence>
<comment type="similarity">
    <text evidence="2 7">Belongs to the DedA family.</text>
</comment>
<reference evidence="10" key="1">
    <citation type="submission" date="2015-06" db="EMBL/GenBank/DDBJ databases">
        <authorList>
            <person name="Bertelli C."/>
        </authorList>
    </citation>
    <scope>NUCLEOTIDE SEQUENCE [LARGE SCALE GENOMIC DNA]</scope>
    <source>
        <strain evidence="10">CRIB-30</strain>
    </source>
</reference>
<feature type="domain" description="VTT" evidence="8">
    <location>
        <begin position="36"/>
        <end position="160"/>
    </location>
</feature>
<proteinExistence type="inferred from homology"/>
<feature type="transmembrane region" description="Helical" evidence="7">
    <location>
        <begin position="15"/>
        <end position="44"/>
    </location>
</feature>
<evidence type="ECO:0000259" key="8">
    <source>
        <dbReference type="Pfam" id="PF09335"/>
    </source>
</evidence>
<keyword evidence="5 7" id="KW-1133">Transmembrane helix</keyword>
<comment type="subcellular location">
    <subcellularLocation>
        <location evidence="1 7">Cell membrane</location>
        <topology evidence="1 7">Multi-pass membrane protein</topology>
    </subcellularLocation>
</comment>
<dbReference type="InterPro" id="IPR032818">
    <property type="entry name" value="DedA-like"/>
</dbReference>
<dbReference type="OrthoDB" id="21108at2"/>
<name>A0A0H5DT75_9BACT</name>
<feature type="transmembrane region" description="Helical" evidence="7">
    <location>
        <begin position="140"/>
        <end position="163"/>
    </location>
</feature>
<evidence type="ECO:0000256" key="3">
    <source>
        <dbReference type="ARBA" id="ARBA00022475"/>
    </source>
</evidence>
<accession>A0A0H5DT75</accession>
<dbReference type="AlphaFoldDB" id="A0A0H5DT75"/>
<organism evidence="9 10">
    <name type="scientific">Estrella lausannensis</name>
    <dbReference type="NCBI Taxonomy" id="483423"/>
    <lineage>
        <taxon>Bacteria</taxon>
        <taxon>Pseudomonadati</taxon>
        <taxon>Chlamydiota</taxon>
        <taxon>Chlamydiia</taxon>
        <taxon>Parachlamydiales</taxon>
        <taxon>Candidatus Criblamydiaceae</taxon>
        <taxon>Estrella</taxon>
    </lineage>
</organism>
<dbReference type="InterPro" id="IPR032816">
    <property type="entry name" value="VTT_dom"/>
</dbReference>
<evidence type="ECO:0000256" key="2">
    <source>
        <dbReference type="ARBA" id="ARBA00010792"/>
    </source>
</evidence>
<protein>
    <submittedName>
        <fullName evidence="9">Conserved putative membrane protein</fullName>
    </submittedName>
</protein>
<dbReference type="RefSeq" id="WP_098038881.1">
    <property type="nucleotide sequence ID" value="NZ_CWGJ01000025.1"/>
</dbReference>
<dbReference type="Proteomes" id="UP000220251">
    <property type="component" value="Unassembled WGS sequence"/>
</dbReference>
<keyword evidence="6 7" id="KW-0472">Membrane</keyword>
<keyword evidence="3 7" id="KW-1003">Cell membrane</keyword>
<dbReference type="Pfam" id="PF09335">
    <property type="entry name" value="VTT_dom"/>
    <property type="match status" value="1"/>
</dbReference>
<evidence type="ECO:0000256" key="7">
    <source>
        <dbReference type="RuleBase" id="RU367016"/>
    </source>
</evidence>
<dbReference type="PANTHER" id="PTHR30353">
    <property type="entry name" value="INNER MEMBRANE PROTEIN DEDA-RELATED"/>
    <property type="match status" value="1"/>
</dbReference>
<keyword evidence="10" id="KW-1185">Reference proteome</keyword>
<dbReference type="GO" id="GO:0005886">
    <property type="term" value="C:plasma membrane"/>
    <property type="evidence" value="ECO:0007669"/>
    <property type="project" value="UniProtKB-SubCell"/>
</dbReference>
<dbReference type="PANTHER" id="PTHR30353:SF15">
    <property type="entry name" value="INNER MEMBRANE PROTEIN YABI"/>
    <property type="match status" value="1"/>
</dbReference>